<comment type="caution">
    <text evidence="1">The sequence shown here is derived from an EMBL/GenBank/DDBJ whole genome shotgun (WGS) entry which is preliminary data.</text>
</comment>
<organism evidence="1">
    <name type="scientific">marine sediment metagenome</name>
    <dbReference type="NCBI Taxonomy" id="412755"/>
    <lineage>
        <taxon>unclassified sequences</taxon>
        <taxon>metagenomes</taxon>
        <taxon>ecological metagenomes</taxon>
    </lineage>
</organism>
<dbReference type="EMBL" id="LAZR01001599">
    <property type="protein sequence ID" value="KKN42167.1"/>
    <property type="molecule type" value="Genomic_DNA"/>
</dbReference>
<evidence type="ECO:0000313" key="1">
    <source>
        <dbReference type="EMBL" id="KKN42167.1"/>
    </source>
</evidence>
<proteinExistence type="predicted"/>
<sequence>MIPTGWIEALVDVDRALEFSGDVIDEYSKLVDLKGNYEFLTVKLPTITSSTISVYGQETEAVSEVPVPVHFWGDSDADTNVEQATVAATTALILTFRIGALQYIRIRANSTQAADISVKVRGFNRG</sequence>
<reference evidence="1" key="1">
    <citation type="journal article" date="2015" name="Nature">
        <title>Complex archaea that bridge the gap between prokaryotes and eukaryotes.</title>
        <authorList>
            <person name="Spang A."/>
            <person name="Saw J.H."/>
            <person name="Jorgensen S.L."/>
            <person name="Zaremba-Niedzwiedzka K."/>
            <person name="Martijn J."/>
            <person name="Lind A.E."/>
            <person name="van Eijk R."/>
            <person name="Schleper C."/>
            <person name="Guy L."/>
            <person name="Ettema T.J."/>
        </authorList>
    </citation>
    <scope>NUCLEOTIDE SEQUENCE</scope>
</reference>
<gene>
    <name evidence="1" type="ORF">LCGC14_0715860</name>
</gene>
<dbReference type="AlphaFoldDB" id="A0A0F9QYV9"/>
<protein>
    <submittedName>
        <fullName evidence="1">Uncharacterized protein</fullName>
    </submittedName>
</protein>
<accession>A0A0F9QYV9</accession>
<name>A0A0F9QYV9_9ZZZZ</name>